<name>A0A542YA23_9MICO</name>
<evidence type="ECO:0000259" key="4">
    <source>
        <dbReference type="PROSITE" id="PS01124"/>
    </source>
</evidence>
<dbReference type="Proteomes" id="UP000317998">
    <property type="component" value="Unassembled WGS sequence"/>
</dbReference>
<evidence type="ECO:0000313" key="5">
    <source>
        <dbReference type="EMBL" id="TQL44948.1"/>
    </source>
</evidence>
<dbReference type="RefSeq" id="WP_141881478.1">
    <property type="nucleotide sequence ID" value="NZ_VFOM01000003.1"/>
</dbReference>
<dbReference type="Pfam" id="PF14525">
    <property type="entry name" value="AraC_binding_2"/>
    <property type="match status" value="1"/>
</dbReference>
<evidence type="ECO:0000256" key="3">
    <source>
        <dbReference type="ARBA" id="ARBA00023163"/>
    </source>
</evidence>
<reference evidence="5 6" key="1">
    <citation type="submission" date="2019-06" db="EMBL/GenBank/DDBJ databases">
        <title>Sequencing the genomes of 1000 actinobacteria strains.</title>
        <authorList>
            <person name="Klenk H.-P."/>
        </authorList>
    </citation>
    <scope>NUCLEOTIDE SEQUENCE [LARGE SCALE GENOMIC DNA]</scope>
    <source>
        <strain evidence="5 6">DSM 26477</strain>
    </source>
</reference>
<dbReference type="PROSITE" id="PS00041">
    <property type="entry name" value="HTH_ARAC_FAMILY_1"/>
    <property type="match status" value="1"/>
</dbReference>
<dbReference type="SMART" id="SM00342">
    <property type="entry name" value="HTH_ARAC"/>
    <property type="match status" value="1"/>
</dbReference>
<feature type="domain" description="HTH araC/xylS-type" evidence="4">
    <location>
        <begin position="230"/>
        <end position="329"/>
    </location>
</feature>
<protein>
    <submittedName>
        <fullName evidence="5">AraC family transcriptional regulator</fullName>
    </submittedName>
</protein>
<dbReference type="GO" id="GO:0043565">
    <property type="term" value="F:sequence-specific DNA binding"/>
    <property type="evidence" value="ECO:0007669"/>
    <property type="project" value="InterPro"/>
</dbReference>
<dbReference type="SUPFAM" id="SSF46689">
    <property type="entry name" value="Homeodomain-like"/>
    <property type="match status" value="1"/>
</dbReference>
<accession>A0A542YA23</accession>
<dbReference type="EMBL" id="VFOM01000003">
    <property type="protein sequence ID" value="TQL44948.1"/>
    <property type="molecule type" value="Genomic_DNA"/>
</dbReference>
<evidence type="ECO:0000256" key="1">
    <source>
        <dbReference type="ARBA" id="ARBA00023015"/>
    </source>
</evidence>
<sequence length="335" mass="36784">MSDILDVPRPIVAAPHFAGTPVNLERFSTAEFAGDERVELWEQHNARALIGLECRTLNEMPLEAVETNVHLSQLQFAHVVANAHVVERSSRHIATQASDGVALYFTLFGESFFYHRDGVHILRPGDLLVCDVNEPFMRGFATGLKEFVIRVPKALFDEVSDEPVGATPTTMRFAGQRDANAHARSLAQLLKSALTAPKPTDAVATEAEAIHLLHAMFSADPTQRYAADRHAAESYISRNLRDPQMSVVRVAEGVGVSERQLYRAFNETGASVAKVILDRRLDLAHCILTTPGSPSIGDVAAHCGFLSHAHFSRVFRERFDATPAAVRAEGPSRRS</sequence>
<dbReference type="Gene3D" id="1.10.10.60">
    <property type="entry name" value="Homeodomain-like"/>
    <property type="match status" value="1"/>
</dbReference>
<evidence type="ECO:0000256" key="2">
    <source>
        <dbReference type="ARBA" id="ARBA00023125"/>
    </source>
</evidence>
<dbReference type="InterPro" id="IPR018062">
    <property type="entry name" value="HTH_AraC-typ_CS"/>
</dbReference>
<dbReference type="OrthoDB" id="9799345at2"/>
<keyword evidence="6" id="KW-1185">Reference proteome</keyword>
<organism evidence="5 6">
    <name type="scientific">Homoserinimonas aerilata</name>
    <dbReference type="NCBI Taxonomy" id="1162970"/>
    <lineage>
        <taxon>Bacteria</taxon>
        <taxon>Bacillati</taxon>
        <taxon>Actinomycetota</taxon>
        <taxon>Actinomycetes</taxon>
        <taxon>Micrococcales</taxon>
        <taxon>Microbacteriaceae</taxon>
        <taxon>Homoserinimonas</taxon>
    </lineage>
</organism>
<keyword evidence="3" id="KW-0804">Transcription</keyword>
<dbReference type="Pfam" id="PF12833">
    <property type="entry name" value="HTH_18"/>
    <property type="match status" value="1"/>
</dbReference>
<proteinExistence type="predicted"/>
<keyword evidence="1" id="KW-0805">Transcription regulation</keyword>
<dbReference type="PANTHER" id="PTHR46796">
    <property type="entry name" value="HTH-TYPE TRANSCRIPTIONAL ACTIVATOR RHAS-RELATED"/>
    <property type="match status" value="1"/>
</dbReference>
<dbReference type="PROSITE" id="PS01124">
    <property type="entry name" value="HTH_ARAC_FAMILY_2"/>
    <property type="match status" value="1"/>
</dbReference>
<dbReference type="InterPro" id="IPR035418">
    <property type="entry name" value="AraC-bd_2"/>
</dbReference>
<comment type="caution">
    <text evidence="5">The sequence shown here is derived from an EMBL/GenBank/DDBJ whole genome shotgun (WGS) entry which is preliminary data.</text>
</comment>
<dbReference type="PANTHER" id="PTHR46796:SF6">
    <property type="entry name" value="ARAC SUBFAMILY"/>
    <property type="match status" value="1"/>
</dbReference>
<dbReference type="GO" id="GO:0003700">
    <property type="term" value="F:DNA-binding transcription factor activity"/>
    <property type="evidence" value="ECO:0007669"/>
    <property type="project" value="InterPro"/>
</dbReference>
<keyword evidence="2" id="KW-0238">DNA-binding</keyword>
<dbReference type="InterPro" id="IPR018060">
    <property type="entry name" value="HTH_AraC"/>
</dbReference>
<dbReference type="InterPro" id="IPR009057">
    <property type="entry name" value="Homeodomain-like_sf"/>
</dbReference>
<evidence type="ECO:0000313" key="6">
    <source>
        <dbReference type="Proteomes" id="UP000317998"/>
    </source>
</evidence>
<dbReference type="InterPro" id="IPR050204">
    <property type="entry name" value="AraC_XylS_family_regulators"/>
</dbReference>
<dbReference type="AlphaFoldDB" id="A0A542YA23"/>
<gene>
    <name evidence="5" type="ORF">FB562_2357</name>
</gene>